<dbReference type="Gene3D" id="3.30.70.3290">
    <property type="match status" value="1"/>
</dbReference>
<dbReference type="SMART" id="SM00823">
    <property type="entry name" value="PKS_PP"/>
    <property type="match status" value="1"/>
</dbReference>
<dbReference type="GO" id="GO:0006633">
    <property type="term" value="P:fatty acid biosynthetic process"/>
    <property type="evidence" value="ECO:0007669"/>
    <property type="project" value="InterPro"/>
</dbReference>
<dbReference type="InterPro" id="IPR016039">
    <property type="entry name" value="Thiolase-like"/>
</dbReference>
<keyword evidence="2" id="KW-0597">Phosphoprotein</keyword>
<evidence type="ECO:0000259" key="7">
    <source>
        <dbReference type="PROSITE" id="PS50075"/>
    </source>
</evidence>
<reference evidence="9 10" key="1">
    <citation type="submission" date="2016-06" db="EMBL/GenBank/DDBJ databases">
        <authorList>
            <person name="Kjaerup R.B."/>
            <person name="Dalgaard T.S."/>
            <person name="Juul-Madsen H.R."/>
        </authorList>
    </citation>
    <scope>NUCLEOTIDE SEQUENCE [LARGE SCALE GENOMIC DNA]</scope>
    <source>
        <strain evidence="9 10">DSM 45626</strain>
    </source>
</reference>
<feature type="domain" description="Ketosynthase family 3 (KS3)" evidence="8">
    <location>
        <begin position="7"/>
        <end position="434"/>
    </location>
</feature>
<evidence type="ECO:0000256" key="1">
    <source>
        <dbReference type="ARBA" id="ARBA00022450"/>
    </source>
</evidence>
<dbReference type="Pfam" id="PF00109">
    <property type="entry name" value="ketoacyl-synt"/>
    <property type="match status" value="1"/>
</dbReference>
<dbReference type="Pfam" id="PF00550">
    <property type="entry name" value="PP-binding"/>
    <property type="match status" value="1"/>
</dbReference>
<dbReference type="Gene3D" id="3.40.47.10">
    <property type="match status" value="1"/>
</dbReference>
<dbReference type="PANTHER" id="PTHR43775:SF37">
    <property type="entry name" value="SI:DKEY-61P9.11"/>
    <property type="match status" value="1"/>
</dbReference>
<evidence type="ECO:0000313" key="10">
    <source>
        <dbReference type="Proteomes" id="UP000199375"/>
    </source>
</evidence>
<dbReference type="FunFam" id="3.40.47.10:FF:000042">
    <property type="entry name" value="Polyketide synthase Pks13"/>
    <property type="match status" value="1"/>
</dbReference>
<dbReference type="InterPro" id="IPR014043">
    <property type="entry name" value="Acyl_transferase_dom"/>
</dbReference>
<dbReference type="CDD" id="cd00833">
    <property type="entry name" value="PKS"/>
    <property type="match status" value="1"/>
</dbReference>
<evidence type="ECO:0000313" key="9">
    <source>
        <dbReference type="EMBL" id="SCF06663.1"/>
    </source>
</evidence>
<dbReference type="InterPro" id="IPR050091">
    <property type="entry name" value="PKS_NRPS_Biosynth_Enz"/>
</dbReference>
<organism evidence="9 10">
    <name type="scientific">Micromonospora haikouensis</name>
    <dbReference type="NCBI Taxonomy" id="686309"/>
    <lineage>
        <taxon>Bacteria</taxon>
        <taxon>Bacillati</taxon>
        <taxon>Actinomycetota</taxon>
        <taxon>Actinomycetes</taxon>
        <taxon>Micromonosporales</taxon>
        <taxon>Micromonosporaceae</taxon>
        <taxon>Micromonospora</taxon>
    </lineage>
</organism>
<dbReference type="InterPro" id="IPR014031">
    <property type="entry name" value="Ketoacyl_synth_C"/>
</dbReference>
<evidence type="ECO:0000256" key="6">
    <source>
        <dbReference type="ARBA" id="ARBA00023268"/>
    </source>
</evidence>
<dbReference type="AlphaFoldDB" id="A0A1C4XDS3"/>
<keyword evidence="6" id="KW-0511">Multifunctional enzyme</keyword>
<dbReference type="SUPFAM" id="SSF52151">
    <property type="entry name" value="FabD/lysophospholipase-like"/>
    <property type="match status" value="1"/>
</dbReference>
<dbReference type="SUPFAM" id="SSF53901">
    <property type="entry name" value="Thiolase-like"/>
    <property type="match status" value="1"/>
</dbReference>
<dbReference type="InterPro" id="IPR014030">
    <property type="entry name" value="Ketoacyl_synth_N"/>
</dbReference>
<dbReference type="InterPro" id="IPR020841">
    <property type="entry name" value="PKS_Beta-ketoAc_synthase_dom"/>
</dbReference>
<dbReference type="Proteomes" id="UP000199375">
    <property type="component" value="Unassembled WGS sequence"/>
</dbReference>
<dbReference type="GO" id="GO:0004315">
    <property type="term" value="F:3-oxoacyl-[acyl-carrier-protein] synthase activity"/>
    <property type="evidence" value="ECO:0007669"/>
    <property type="project" value="InterPro"/>
</dbReference>
<dbReference type="InterPro" id="IPR006162">
    <property type="entry name" value="Ppantetheine_attach_site"/>
</dbReference>
<dbReference type="GO" id="GO:0071770">
    <property type="term" value="P:DIM/DIP cell wall layer assembly"/>
    <property type="evidence" value="ECO:0007669"/>
    <property type="project" value="TreeGrafter"/>
</dbReference>
<dbReference type="RefSeq" id="WP_091283586.1">
    <property type="nucleotide sequence ID" value="NZ_FMCW01000024.1"/>
</dbReference>
<dbReference type="Gene3D" id="3.40.366.10">
    <property type="entry name" value="Malonyl-Coenzyme A Acyl Carrier Protein, domain 2"/>
    <property type="match status" value="1"/>
</dbReference>
<dbReference type="SMART" id="SM00827">
    <property type="entry name" value="PKS_AT"/>
    <property type="match status" value="1"/>
</dbReference>
<proteinExistence type="predicted"/>
<dbReference type="EMBL" id="FMCW01000024">
    <property type="protein sequence ID" value="SCF06663.1"/>
    <property type="molecule type" value="Genomic_DNA"/>
</dbReference>
<dbReference type="InterPro" id="IPR036736">
    <property type="entry name" value="ACP-like_sf"/>
</dbReference>
<protein>
    <submittedName>
        <fullName evidence="9">Acyl transferase domain-containing protein</fullName>
    </submittedName>
</protein>
<feature type="domain" description="Carrier" evidence="7">
    <location>
        <begin position="890"/>
        <end position="965"/>
    </location>
</feature>
<keyword evidence="3 9" id="KW-0808">Transferase</keyword>
<keyword evidence="1" id="KW-0596">Phosphopantetheine</keyword>
<dbReference type="SUPFAM" id="SSF55048">
    <property type="entry name" value="Probable ACP-binding domain of malonyl-CoA ACP transacylase"/>
    <property type="match status" value="1"/>
</dbReference>
<gene>
    <name evidence="9" type="ORF">GA0070558_12471</name>
</gene>
<dbReference type="PROSITE" id="PS50075">
    <property type="entry name" value="CARRIER"/>
    <property type="match status" value="1"/>
</dbReference>
<dbReference type="InterPro" id="IPR016035">
    <property type="entry name" value="Acyl_Trfase/lysoPLipase"/>
</dbReference>
<evidence type="ECO:0000256" key="5">
    <source>
        <dbReference type="ARBA" id="ARBA00023098"/>
    </source>
</evidence>
<evidence type="ECO:0000256" key="2">
    <source>
        <dbReference type="ARBA" id="ARBA00022553"/>
    </source>
</evidence>
<dbReference type="GO" id="GO:0004312">
    <property type="term" value="F:fatty acid synthase activity"/>
    <property type="evidence" value="ECO:0007669"/>
    <property type="project" value="TreeGrafter"/>
</dbReference>
<dbReference type="SUPFAM" id="SSF47336">
    <property type="entry name" value="ACP-like"/>
    <property type="match status" value="1"/>
</dbReference>
<dbReference type="Pfam" id="PF02801">
    <property type="entry name" value="Ketoacyl-synt_C"/>
    <property type="match status" value="1"/>
</dbReference>
<dbReference type="Gene3D" id="1.10.1200.10">
    <property type="entry name" value="ACP-like"/>
    <property type="match status" value="1"/>
</dbReference>
<evidence type="ECO:0000256" key="3">
    <source>
        <dbReference type="ARBA" id="ARBA00022679"/>
    </source>
</evidence>
<dbReference type="InterPro" id="IPR018201">
    <property type="entry name" value="Ketoacyl_synth_AS"/>
</dbReference>
<keyword evidence="5" id="KW-0443">Lipid metabolism</keyword>
<dbReference type="PROSITE" id="PS52004">
    <property type="entry name" value="KS3_2"/>
    <property type="match status" value="1"/>
</dbReference>
<keyword evidence="4" id="KW-0276">Fatty acid metabolism</keyword>
<dbReference type="SMART" id="SM00825">
    <property type="entry name" value="PKS_KS"/>
    <property type="match status" value="1"/>
</dbReference>
<dbReference type="Pfam" id="PF00698">
    <property type="entry name" value="Acyl_transf_1"/>
    <property type="match status" value="1"/>
</dbReference>
<dbReference type="PROSITE" id="PS00606">
    <property type="entry name" value="KS3_1"/>
    <property type="match status" value="1"/>
</dbReference>
<name>A0A1C4XDS3_9ACTN</name>
<dbReference type="GO" id="GO:0005886">
    <property type="term" value="C:plasma membrane"/>
    <property type="evidence" value="ECO:0007669"/>
    <property type="project" value="TreeGrafter"/>
</dbReference>
<dbReference type="InterPro" id="IPR032821">
    <property type="entry name" value="PKS_assoc"/>
</dbReference>
<sequence>MTGIRWVDGIAVIGMAGRFPAAADTAEYWANLRAGRHCVSRFDDQQLAAAGVSAAERAAEGYVAAGGVLADADLFDAELFGMSPREAEVTDPQQRIALECAWQALEDAGLDPARTTAAVGVFAGTGVNTYFTEHVLADGGLADALGRLSLMVGNEKDHVATRIAYRLGLRGPAVTVQTACSTSLVAVHLACQSLLAGDSDVAIAGGARICVPQEAGYVYDQHGINSPDGHCRAFDRAARGTVGGNGVGMVVLKRAAEAIRDGDAVRAVIRGSAVNNDGAAKVGYTAPGIDGQAAVIRRAHRVAGVEPHDIDYVEAHGTGTEIGDAIEVAALGQAFRTERPRSTPCLLGSVKPNIGHLDAAAGVAGLIKVVLALGHEYLPPSIDCVEAHPEIPFADGPFEVVMAGRAWPRTDRPRRAGVSSFGIGGTNAHLVVEEAPERAPSPRPHFPQLLPLSADSTEGLAAMTRDLVEHLAAHPELDPPDVAHTLQYGRARHRMRGGLLWASAGSLVPVPVRRAARSSVCLLFPGQGSQYEGMAAPLYAAYPRFRETVDECCARLVPLLGGLDLRRLLLGDGGSTGELDQTRLAQPALFVTGYAVAQLLASLTVEPTLLLGHSVGEYAALCIAGGMSLADALRLVAARGRLMQEMPTGAMLAVSAEEEQVRALLPAGVEVAAVNAARSVVVAGPPELIDLTRERADAGHLRHRRLRVSHAFHTAAMDGMLDDFRAEAASVTFTPTTRRVVSNVTGQVLPAGTTVNPGYLVEQLRRPVRFADGIERLAALRHPLLIEAGPGRTLITLASGGPGADAVRLATMGGPDEPDAGLQPFLGTVLGAWAAGVDVAFPIQGRPTPLPGYRFQRRRHWLERTRPGTPSRPLQTGVPHAGVPHAGVPSETAGLAEALGEIWQSLLGGGPPTPETNFFDAGGDSLLAVRMIARVRKRLAADLEFKTLLETPTFGDILGAVHAGRDTTGTRR</sequence>
<dbReference type="GO" id="GO:0031177">
    <property type="term" value="F:phosphopantetheine binding"/>
    <property type="evidence" value="ECO:0007669"/>
    <property type="project" value="InterPro"/>
</dbReference>
<evidence type="ECO:0000259" key="8">
    <source>
        <dbReference type="PROSITE" id="PS52004"/>
    </source>
</evidence>
<dbReference type="InterPro" id="IPR016036">
    <property type="entry name" value="Malonyl_transacylase_ACP-bd"/>
</dbReference>
<dbReference type="Pfam" id="PF16197">
    <property type="entry name" value="KAsynt_C_assoc"/>
    <property type="match status" value="1"/>
</dbReference>
<dbReference type="PANTHER" id="PTHR43775">
    <property type="entry name" value="FATTY ACID SYNTHASE"/>
    <property type="match status" value="1"/>
</dbReference>
<evidence type="ECO:0000256" key="4">
    <source>
        <dbReference type="ARBA" id="ARBA00022832"/>
    </source>
</evidence>
<dbReference type="PROSITE" id="PS00012">
    <property type="entry name" value="PHOSPHOPANTETHEINE"/>
    <property type="match status" value="1"/>
</dbReference>
<dbReference type="InterPro" id="IPR009081">
    <property type="entry name" value="PP-bd_ACP"/>
</dbReference>
<accession>A0A1C4XDS3</accession>
<dbReference type="GO" id="GO:0005737">
    <property type="term" value="C:cytoplasm"/>
    <property type="evidence" value="ECO:0007669"/>
    <property type="project" value="TreeGrafter"/>
</dbReference>
<dbReference type="InterPro" id="IPR020806">
    <property type="entry name" value="PKS_PP-bd"/>
</dbReference>
<dbReference type="InterPro" id="IPR001227">
    <property type="entry name" value="Ac_transferase_dom_sf"/>
</dbReference>